<dbReference type="Proteomes" id="UP001230649">
    <property type="component" value="Unassembled WGS sequence"/>
</dbReference>
<dbReference type="EMBL" id="JASBWS010000001">
    <property type="protein sequence ID" value="KAJ9117811.1"/>
    <property type="molecule type" value="Genomic_DNA"/>
</dbReference>
<comment type="caution">
    <text evidence="1">The sequence shown here is derived from an EMBL/GenBank/DDBJ whole genome shotgun (WGS) entry which is preliminary data.</text>
</comment>
<organism evidence="1 2">
    <name type="scientific">Naganishia adeliensis</name>
    <dbReference type="NCBI Taxonomy" id="92952"/>
    <lineage>
        <taxon>Eukaryota</taxon>
        <taxon>Fungi</taxon>
        <taxon>Dikarya</taxon>
        <taxon>Basidiomycota</taxon>
        <taxon>Agaricomycotina</taxon>
        <taxon>Tremellomycetes</taxon>
        <taxon>Filobasidiales</taxon>
        <taxon>Filobasidiaceae</taxon>
        <taxon>Naganishia</taxon>
    </lineage>
</organism>
<keyword evidence="2" id="KW-1185">Reference proteome</keyword>
<evidence type="ECO:0000313" key="1">
    <source>
        <dbReference type="EMBL" id="KAJ9117811.1"/>
    </source>
</evidence>
<sequence>MSDLYTLPIAARPAHPTPLRNRLLFFPIVLAGGLAILGVQACFVPIGLLSRGWSACKRLLSVRNQGTWLESVYEWGLKRTKQMFGMLLILVTVLFAPTTITLTSDASIPLNDILVRPDPGNKHGLTYLKLPTDLVIMSNHQAYLDWIFIWILGHLSVTPGNAKGREYRHGSRSLIILLKRSLKWIPLLGWGMQFYRFIFLARSWALDRTNLSIALRDLATRARRGAGLWVLIFPEGTITSDDERAKSVRYARKEGVPDFVNLLHPRSTGLLFILRTLIPQINTLRLLDITIGYPGVARGGYAQEWYGLTSVFIKGIAPPTINMHLRLVNLHGEVIPGVTDETGKDAPKDDDTPSDTTPLLNQHDQGERITAGPPHPSRVPGVASEQQAREFNVWLRRRWGDKEALLDRFTTTGGFAVPPRGDNGDAVVDEVEKRGLVQGPPVVIPIGLW</sequence>
<protein>
    <submittedName>
        <fullName evidence="1">Uncharacterized protein</fullName>
    </submittedName>
</protein>
<accession>A0ACC2X341</accession>
<evidence type="ECO:0000313" key="2">
    <source>
        <dbReference type="Proteomes" id="UP001230649"/>
    </source>
</evidence>
<reference evidence="1" key="1">
    <citation type="submission" date="2023-04" db="EMBL/GenBank/DDBJ databases">
        <title>Draft Genome sequencing of Naganishia species isolated from polar environments using Oxford Nanopore Technology.</title>
        <authorList>
            <person name="Leo P."/>
            <person name="Venkateswaran K."/>
        </authorList>
    </citation>
    <scope>NUCLEOTIDE SEQUENCE</scope>
    <source>
        <strain evidence="1">MNA-CCFEE 5262</strain>
    </source>
</reference>
<proteinExistence type="predicted"/>
<gene>
    <name evidence="1" type="ORF">QFC20_000091</name>
</gene>
<name>A0ACC2X341_9TREE</name>